<reference evidence="3" key="1">
    <citation type="journal article" date="2019" name="Int. J. Syst. Evol. Microbiol.">
        <title>The Global Catalogue of Microorganisms (GCM) 10K type strain sequencing project: providing services to taxonomists for standard genome sequencing and annotation.</title>
        <authorList>
            <consortium name="The Broad Institute Genomics Platform"/>
            <consortium name="The Broad Institute Genome Sequencing Center for Infectious Disease"/>
            <person name="Wu L."/>
            <person name="Ma J."/>
        </authorList>
    </citation>
    <scope>NUCLEOTIDE SEQUENCE [LARGE SCALE GENOMIC DNA]</scope>
    <source>
        <strain evidence="3">JCM 10696</strain>
    </source>
</reference>
<keyword evidence="3" id="KW-1185">Reference proteome</keyword>
<evidence type="ECO:0000313" key="2">
    <source>
        <dbReference type="EMBL" id="GAA0968975.1"/>
    </source>
</evidence>
<keyword evidence="1" id="KW-0732">Signal</keyword>
<dbReference type="EMBL" id="BAAAHH010000060">
    <property type="protein sequence ID" value="GAA0968975.1"/>
    <property type="molecule type" value="Genomic_DNA"/>
</dbReference>
<sequence length="176" mass="19323">MAFKRASLLIPTILVGLAWPVPAYAGHGGNGVDPDNQNQYIEAPDSLTTYGSDAMNHGKAQLERSDITTHWGTNDIRVYDYNYGDTAWAGKADCLDLNWLGQSCDVIRIRFNEHSMAGHGQGSWKSLGCHEFGHTGDIGHRPASGDTDKNSCMRDDDIWPQNFDSHDLVAINSSTN</sequence>
<gene>
    <name evidence="2" type="ORF">GCM10009550_75200</name>
</gene>
<name>A0ABP4CHY7_9ACTN</name>
<feature type="signal peptide" evidence="1">
    <location>
        <begin position="1"/>
        <end position="25"/>
    </location>
</feature>
<feature type="chain" id="PRO_5046179721" evidence="1">
    <location>
        <begin position="26"/>
        <end position="176"/>
    </location>
</feature>
<evidence type="ECO:0000313" key="3">
    <source>
        <dbReference type="Proteomes" id="UP001500665"/>
    </source>
</evidence>
<proteinExistence type="predicted"/>
<dbReference type="RefSeq" id="WP_344247344.1">
    <property type="nucleotide sequence ID" value="NZ_BAAAHH010000060.1"/>
</dbReference>
<organism evidence="2 3">
    <name type="scientific">Actinocorallia libanotica</name>
    <dbReference type="NCBI Taxonomy" id="46162"/>
    <lineage>
        <taxon>Bacteria</taxon>
        <taxon>Bacillati</taxon>
        <taxon>Actinomycetota</taxon>
        <taxon>Actinomycetes</taxon>
        <taxon>Streptosporangiales</taxon>
        <taxon>Thermomonosporaceae</taxon>
        <taxon>Actinocorallia</taxon>
    </lineage>
</organism>
<dbReference type="Proteomes" id="UP001500665">
    <property type="component" value="Unassembled WGS sequence"/>
</dbReference>
<protein>
    <submittedName>
        <fullName evidence="2">Uncharacterized protein</fullName>
    </submittedName>
</protein>
<comment type="caution">
    <text evidence="2">The sequence shown here is derived from an EMBL/GenBank/DDBJ whole genome shotgun (WGS) entry which is preliminary data.</text>
</comment>
<evidence type="ECO:0000256" key="1">
    <source>
        <dbReference type="SAM" id="SignalP"/>
    </source>
</evidence>
<accession>A0ABP4CHY7</accession>